<comment type="caution">
    <text evidence="8">The sequence shown here is derived from an EMBL/GenBank/DDBJ whole genome shotgun (WGS) entry which is preliminary data.</text>
</comment>
<feature type="domain" description="3-hydroxyacyl-CoA dehydrogenase C-terminal" evidence="6">
    <location>
        <begin position="186"/>
        <end position="281"/>
    </location>
</feature>
<evidence type="ECO:0000259" key="7">
    <source>
        <dbReference type="Pfam" id="PF02737"/>
    </source>
</evidence>
<evidence type="ECO:0000313" key="8">
    <source>
        <dbReference type="EMBL" id="GAJ40850.1"/>
    </source>
</evidence>
<reference evidence="8 9" key="1">
    <citation type="submission" date="2014-04" db="EMBL/GenBank/DDBJ databases">
        <title>Whole genome shotgun sequence of Geobacillus caldoxylosilyticus NBRC 107762.</title>
        <authorList>
            <person name="Hosoyama A."/>
            <person name="Hosoyama Y."/>
            <person name="Katano-Makiyama Y."/>
            <person name="Tsuchikane K."/>
            <person name="Ohji S."/>
            <person name="Ichikawa N."/>
            <person name="Yamazoe A."/>
            <person name="Fujita N."/>
        </authorList>
    </citation>
    <scope>NUCLEOTIDE SEQUENCE [LARGE SCALE GENOMIC DNA]</scope>
    <source>
        <strain evidence="8 9">NBRC 107762</strain>
    </source>
</reference>
<feature type="binding site" evidence="5">
    <location>
        <begin position="9"/>
        <end position="14"/>
    </location>
    <ligand>
        <name>NAD(+)</name>
        <dbReference type="ChEBI" id="CHEBI:57540"/>
    </ligand>
</feature>
<dbReference type="GO" id="GO:0006631">
    <property type="term" value="P:fatty acid metabolic process"/>
    <property type="evidence" value="ECO:0007669"/>
    <property type="project" value="InterPro"/>
</dbReference>
<evidence type="ECO:0000256" key="1">
    <source>
        <dbReference type="ARBA" id="ARBA00005086"/>
    </source>
</evidence>
<comment type="pathway">
    <text evidence="1">Lipid metabolism; butanoate metabolism.</text>
</comment>
<dbReference type="EMBL" id="BAWO01000052">
    <property type="protein sequence ID" value="GAJ40850.1"/>
    <property type="molecule type" value="Genomic_DNA"/>
</dbReference>
<dbReference type="RefSeq" id="WP_042410812.1">
    <property type="nucleotide sequence ID" value="NZ_BAWO01000052.1"/>
</dbReference>
<dbReference type="InterPro" id="IPR006176">
    <property type="entry name" value="3-OHacyl-CoA_DH_NAD-bd"/>
</dbReference>
<dbReference type="Proteomes" id="UP000023561">
    <property type="component" value="Unassembled WGS sequence"/>
</dbReference>
<dbReference type="InterPro" id="IPR008927">
    <property type="entry name" value="6-PGluconate_DH-like_C_sf"/>
</dbReference>
<dbReference type="SUPFAM" id="SSF51735">
    <property type="entry name" value="NAD(P)-binding Rossmann-fold domains"/>
    <property type="match status" value="1"/>
</dbReference>
<feature type="binding site" evidence="5">
    <location>
        <position position="273"/>
    </location>
    <ligand>
        <name>NAD(+)</name>
        <dbReference type="ChEBI" id="CHEBI:57540"/>
    </ligand>
</feature>
<organism evidence="8 9">
    <name type="scientific">Parageobacillus caldoxylosilyticus NBRC 107762</name>
    <dbReference type="NCBI Taxonomy" id="1220594"/>
    <lineage>
        <taxon>Bacteria</taxon>
        <taxon>Bacillati</taxon>
        <taxon>Bacillota</taxon>
        <taxon>Bacilli</taxon>
        <taxon>Bacillales</taxon>
        <taxon>Anoxybacillaceae</taxon>
        <taxon>Saccharococcus</taxon>
    </lineage>
</organism>
<dbReference type="PANTHER" id="PTHR48075:SF5">
    <property type="entry name" value="3-HYDROXYBUTYRYL-COA DEHYDROGENASE"/>
    <property type="match status" value="1"/>
</dbReference>
<protein>
    <submittedName>
        <fullName evidence="8">Putative 3-hydroxybutyryl-CoA dehydrogenase</fullName>
    </submittedName>
</protein>
<sequence>MAKTIAVVGAGLMGSGIAQSLAMAGKEVRLYDISEAALDKGLASIQKSLSRFIKAGKLSEQDAKQTLQRIRTATGLQEAVQDVDVVIEAVPEDLTLKKDVFQQLDRYTKQEAILATNTSELSVTALAAATARPDKVIGMHWFNPAPVMKLIEIVKGETTSDDTVAAIQRLSEEIGKETVIVKDRQGFVTTRAIAAHMIECIRMYEEGIASAEDIDKAVRLGLNYPMGPLELADMVGLDTMLFVSENLTEAYGDRFRAPQLLRKLVEAGYLGRKTGRGFYTYNE</sequence>
<dbReference type="InterPro" id="IPR022694">
    <property type="entry name" value="3-OHacyl-CoA_DH"/>
</dbReference>
<keyword evidence="9" id="KW-1185">Reference proteome</keyword>
<dbReference type="AlphaFoldDB" id="A0A023DHV0"/>
<dbReference type="GO" id="GO:0016616">
    <property type="term" value="F:oxidoreductase activity, acting on the CH-OH group of donors, NAD or NADP as acceptor"/>
    <property type="evidence" value="ECO:0007669"/>
    <property type="project" value="InterPro"/>
</dbReference>
<dbReference type="InterPro" id="IPR036291">
    <property type="entry name" value="NAD(P)-bd_dom_sf"/>
</dbReference>
<proteinExistence type="inferred from homology"/>
<dbReference type="Pfam" id="PF00725">
    <property type="entry name" value="3HCDH"/>
    <property type="match status" value="1"/>
</dbReference>
<feature type="binding site" evidence="5">
    <location>
        <position position="92"/>
    </location>
    <ligand>
        <name>NAD(+)</name>
        <dbReference type="ChEBI" id="CHEBI:57540"/>
    </ligand>
</feature>
<evidence type="ECO:0000256" key="2">
    <source>
        <dbReference type="ARBA" id="ARBA00009463"/>
    </source>
</evidence>
<feature type="binding site" evidence="5">
    <location>
        <position position="143"/>
    </location>
    <ligand>
        <name>NAD(+)</name>
        <dbReference type="ChEBI" id="CHEBI:57540"/>
    </ligand>
</feature>
<evidence type="ECO:0000313" key="9">
    <source>
        <dbReference type="Proteomes" id="UP000023561"/>
    </source>
</evidence>
<feature type="domain" description="3-hydroxyacyl-CoA dehydrogenase NAD binding" evidence="7">
    <location>
        <begin position="4"/>
        <end position="183"/>
    </location>
</feature>
<keyword evidence="3" id="KW-0560">Oxidoreductase</keyword>
<feature type="binding site" evidence="5">
    <location>
        <position position="32"/>
    </location>
    <ligand>
        <name>NAD(+)</name>
        <dbReference type="ChEBI" id="CHEBI:57540"/>
    </ligand>
</feature>
<dbReference type="GO" id="GO:0070403">
    <property type="term" value="F:NAD+ binding"/>
    <property type="evidence" value="ECO:0007669"/>
    <property type="project" value="InterPro"/>
</dbReference>
<evidence type="ECO:0000256" key="4">
    <source>
        <dbReference type="PIRSR" id="PIRSR000105-1"/>
    </source>
</evidence>
<dbReference type="InterPro" id="IPR013328">
    <property type="entry name" value="6PGD_dom2"/>
</dbReference>
<feature type="binding site" evidence="5">
    <location>
        <position position="119"/>
    </location>
    <ligand>
        <name>NAD(+)</name>
        <dbReference type="ChEBI" id="CHEBI:57540"/>
    </ligand>
</feature>
<gene>
    <name evidence="8" type="ORF">GCA01S_052_00260</name>
</gene>
<name>A0A023DHV0_9BACL</name>
<dbReference type="Pfam" id="PF02737">
    <property type="entry name" value="3HCDH_N"/>
    <property type="match status" value="1"/>
</dbReference>
<dbReference type="PANTHER" id="PTHR48075">
    <property type="entry name" value="3-HYDROXYACYL-COA DEHYDROGENASE FAMILY PROTEIN"/>
    <property type="match status" value="1"/>
</dbReference>
<comment type="similarity">
    <text evidence="2">Belongs to the 3-hydroxyacyl-CoA dehydrogenase family.</text>
</comment>
<keyword evidence="5" id="KW-0520">NAD</keyword>
<dbReference type="OrthoDB" id="9771883at2"/>
<accession>A0A023DHV0</accession>
<dbReference type="FunFam" id="3.40.50.720:FF:000009">
    <property type="entry name" value="Fatty oxidation complex, alpha subunit"/>
    <property type="match status" value="1"/>
</dbReference>
<feature type="site" description="Important for catalytic activity" evidence="4">
    <location>
        <position position="140"/>
    </location>
</feature>
<evidence type="ECO:0000256" key="3">
    <source>
        <dbReference type="ARBA" id="ARBA00023002"/>
    </source>
</evidence>
<dbReference type="SUPFAM" id="SSF48179">
    <property type="entry name" value="6-phosphogluconate dehydrogenase C-terminal domain-like"/>
    <property type="match status" value="1"/>
</dbReference>
<dbReference type="PIRSF" id="PIRSF000105">
    <property type="entry name" value="HCDH"/>
    <property type="match status" value="1"/>
</dbReference>
<evidence type="ECO:0000256" key="5">
    <source>
        <dbReference type="PIRSR" id="PIRSR000105-2"/>
    </source>
</evidence>
<evidence type="ECO:0000259" key="6">
    <source>
        <dbReference type="Pfam" id="PF00725"/>
    </source>
</evidence>
<dbReference type="Gene3D" id="1.10.1040.10">
    <property type="entry name" value="N-(1-d-carboxylethyl)-l-norvaline Dehydrogenase, domain 2"/>
    <property type="match status" value="1"/>
</dbReference>
<feature type="binding site" evidence="5">
    <location>
        <position position="97"/>
    </location>
    <ligand>
        <name>NAD(+)</name>
        <dbReference type="ChEBI" id="CHEBI:57540"/>
    </ligand>
</feature>
<dbReference type="Gene3D" id="3.40.50.720">
    <property type="entry name" value="NAD(P)-binding Rossmann-like Domain"/>
    <property type="match status" value="1"/>
</dbReference>
<dbReference type="InterPro" id="IPR006108">
    <property type="entry name" value="3HC_DH_C"/>
</dbReference>